<proteinExistence type="predicted"/>
<dbReference type="eggNOG" id="ENOG502T2WJ">
    <property type="taxonomic scope" value="Eukaryota"/>
</dbReference>
<dbReference type="GO" id="GO:0004725">
    <property type="term" value="F:protein tyrosine phosphatase activity"/>
    <property type="evidence" value="ECO:0007669"/>
    <property type="project" value="TreeGrafter"/>
</dbReference>
<dbReference type="EnsemblProtists" id="PYU1_T008988">
    <property type="protein sequence ID" value="PYU1_T008988"/>
    <property type="gene ID" value="PYU1_G008970"/>
</dbReference>
<evidence type="ECO:0000313" key="3">
    <source>
        <dbReference type="Proteomes" id="UP000019132"/>
    </source>
</evidence>
<dbReference type="HOGENOM" id="CLU_107716_1_1_1"/>
<dbReference type="PANTHER" id="PTHR10828:SF38">
    <property type="entry name" value="ARSENICAL-RESISTANCE PROTEIN 2-RELATED"/>
    <property type="match status" value="1"/>
</dbReference>
<dbReference type="OMA" id="VHCTYSQ"/>
<dbReference type="Gene3D" id="3.40.250.10">
    <property type="entry name" value="Rhodanese-like domain"/>
    <property type="match status" value="1"/>
</dbReference>
<dbReference type="InParanoid" id="K3WVJ0"/>
<dbReference type="SMART" id="SM00450">
    <property type="entry name" value="RHOD"/>
    <property type="match status" value="1"/>
</dbReference>
<accession>K3WVJ0</accession>
<reference evidence="3" key="1">
    <citation type="journal article" date="2010" name="Genome Biol.">
        <title>Genome sequence of the necrotrophic plant pathogen Pythium ultimum reveals original pathogenicity mechanisms and effector repertoire.</title>
        <authorList>
            <person name="Levesque C.A."/>
            <person name="Brouwer H."/>
            <person name="Cano L."/>
            <person name="Hamilton J.P."/>
            <person name="Holt C."/>
            <person name="Huitema E."/>
            <person name="Raffaele S."/>
            <person name="Robideau G.P."/>
            <person name="Thines M."/>
            <person name="Win J."/>
            <person name="Zerillo M.M."/>
            <person name="Beakes G.W."/>
            <person name="Boore J.L."/>
            <person name="Busam D."/>
            <person name="Dumas B."/>
            <person name="Ferriera S."/>
            <person name="Fuerstenberg S.I."/>
            <person name="Gachon C.M."/>
            <person name="Gaulin E."/>
            <person name="Govers F."/>
            <person name="Grenville-Briggs L."/>
            <person name="Horner N."/>
            <person name="Hostetler J."/>
            <person name="Jiang R.H."/>
            <person name="Johnson J."/>
            <person name="Krajaejun T."/>
            <person name="Lin H."/>
            <person name="Meijer H.J."/>
            <person name="Moore B."/>
            <person name="Morris P."/>
            <person name="Phuntmart V."/>
            <person name="Puiu D."/>
            <person name="Shetty J."/>
            <person name="Stajich J.E."/>
            <person name="Tripathy S."/>
            <person name="Wawra S."/>
            <person name="van West P."/>
            <person name="Whitty B.R."/>
            <person name="Coutinho P.M."/>
            <person name="Henrissat B."/>
            <person name="Martin F."/>
            <person name="Thomas P.D."/>
            <person name="Tyler B.M."/>
            <person name="De Vries R.P."/>
            <person name="Kamoun S."/>
            <person name="Yandell M."/>
            <person name="Tisserat N."/>
            <person name="Buell C.R."/>
        </authorList>
    </citation>
    <scope>NUCLEOTIDE SEQUENCE</scope>
    <source>
        <strain evidence="3">DAOM:BR144</strain>
    </source>
</reference>
<reference evidence="3" key="2">
    <citation type="submission" date="2010-04" db="EMBL/GenBank/DDBJ databases">
        <authorList>
            <person name="Buell R."/>
            <person name="Hamilton J."/>
            <person name="Hostetler J."/>
        </authorList>
    </citation>
    <scope>NUCLEOTIDE SEQUENCE [LARGE SCALE GENOMIC DNA]</scope>
    <source>
        <strain evidence="3">DAOM:BR144</strain>
    </source>
</reference>
<dbReference type="InterPro" id="IPR001763">
    <property type="entry name" value="Rhodanese-like_dom"/>
</dbReference>
<dbReference type="InterPro" id="IPR036873">
    <property type="entry name" value="Rhodanese-like_dom_sf"/>
</dbReference>
<evidence type="ECO:0000313" key="2">
    <source>
        <dbReference type="EnsemblProtists" id="PYU1_T008988"/>
    </source>
</evidence>
<dbReference type="Pfam" id="PF00581">
    <property type="entry name" value="Rhodanese"/>
    <property type="match status" value="1"/>
</dbReference>
<name>K3WVJ0_GLOUD</name>
<protein>
    <recommendedName>
        <fullName evidence="1">Rhodanese domain-containing protein</fullName>
    </recommendedName>
</protein>
<keyword evidence="3" id="KW-1185">Reference proteome</keyword>
<evidence type="ECO:0000259" key="1">
    <source>
        <dbReference type="PROSITE" id="PS50206"/>
    </source>
</evidence>
<reference evidence="2" key="3">
    <citation type="submission" date="2015-02" db="UniProtKB">
        <authorList>
            <consortium name="EnsemblProtists"/>
        </authorList>
    </citation>
    <scope>IDENTIFICATION</scope>
    <source>
        <strain evidence="2">DAOM BR144</strain>
    </source>
</reference>
<dbReference type="PANTHER" id="PTHR10828">
    <property type="entry name" value="M-PHASE INDUCER PHOSPHATASE DUAL SPECIFICITY PHOSPHATASE CDC25"/>
    <property type="match status" value="1"/>
</dbReference>
<dbReference type="STRING" id="431595.K3WVJ0"/>
<dbReference type="GO" id="GO:0005634">
    <property type="term" value="C:nucleus"/>
    <property type="evidence" value="ECO:0007669"/>
    <property type="project" value="TreeGrafter"/>
</dbReference>
<dbReference type="VEuPathDB" id="FungiDB:PYU1_G008970"/>
<dbReference type="GO" id="GO:0005737">
    <property type="term" value="C:cytoplasm"/>
    <property type="evidence" value="ECO:0007669"/>
    <property type="project" value="TreeGrafter"/>
</dbReference>
<dbReference type="AlphaFoldDB" id="K3WVJ0"/>
<dbReference type="Proteomes" id="UP000019132">
    <property type="component" value="Unassembled WGS sequence"/>
</dbReference>
<dbReference type="PROSITE" id="PS50206">
    <property type="entry name" value="RHODANESE_3"/>
    <property type="match status" value="1"/>
</dbReference>
<organism evidence="2 3">
    <name type="scientific">Globisporangium ultimum (strain ATCC 200006 / CBS 805.95 / DAOM BR144)</name>
    <name type="common">Pythium ultimum</name>
    <dbReference type="NCBI Taxonomy" id="431595"/>
    <lineage>
        <taxon>Eukaryota</taxon>
        <taxon>Sar</taxon>
        <taxon>Stramenopiles</taxon>
        <taxon>Oomycota</taxon>
        <taxon>Peronosporomycetes</taxon>
        <taxon>Pythiales</taxon>
        <taxon>Pythiaceae</taxon>
        <taxon>Globisporangium</taxon>
    </lineage>
</organism>
<sequence>MSTPVPAPALVAPQVARLEASKLAELLHDSARSRPIIVDVRDPGTSGGFIRDALSVPKVNFESDEFVDAFIKEHTQDELLVFHCLNSNGRGPFCAGRVFDRISEVLKDADAKPEVKILKGGFKVFSEQYGSDENLVDPSDLPL</sequence>
<feature type="domain" description="Rhodanese" evidence="1">
    <location>
        <begin position="31"/>
        <end position="134"/>
    </location>
</feature>
<dbReference type="EMBL" id="GL376599">
    <property type="status" value="NOT_ANNOTATED_CDS"/>
    <property type="molecule type" value="Genomic_DNA"/>
</dbReference>
<dbReference type="SUPFAM" id="SSF52821">
    <property type="entry name" value="Rhodanese/Cell cycle control phosphatase"/>
    <property type="match status" value="1"/>
</dbReference>